<dbReference type="Pfam" id="PF11751">
    <property type="entry name" value="PorP_SprF"/>
    <property type="match status" value="1"/>
</dbReference>
<accession>A0A399SUP6</accession>
<reference evidence="1 2" key="1">
    <citation type="submission" date="2018-08" db="EMBL/GenBank/DDBJ databases">
        <title>Pallidiluteibacterium maritimus gen. nov., sp. nov., isolated from coastal sediment.</title>
        <authorList>
            <person name="Zhou L.Y."/>
        </authorList>
    </citation>
    <scope>NUCLEOTIDE SEQUENCE [LARGE SCALE GENOMIC DNA]</scope>
    <source>
        <strain evidence="1 2">XSD2</strain>
    </source>
</reference>
<dbReference type="OrthoDB" id="1320396at2"/>
<comment type="caution">
    <text evidence="1">The sequence shown here is derived from an EMBL/GenBank/DDBJ whole genome shotgun (WGS) entry which is preliminary data.</text>
</comment>
<dbReference type="Proteomes" id="UP000265926">
    <property type="component" value="Unassembled WGS sequence"/>
</dbReference>
<gene>
    <name evidence="1" type="ORF">D1614_19030</name>
</gene>
<organism evidence="1 2">
    <name type="scientific">Maribellus luteus</name>
    <dbReference type="NCBI Taxonomy" id="2305463"/>
    <lineage>
        <taxon>Bacteria</taxon>
        <taxon>Pseudomonadati</taxon>
        <taxon>Bacteroidota</taxon>
        <taxon>Bacteroidia</taxon>
        <taxon>Marinilabiliales</taxon>
        <taxon>Prolixibacteraceae</taxon>
        <taxon>Maribellus</taxon>
    </lineage>
</organism>
<sequence>MVMINEMLNPKKERTMKTKLNIIKALGILVIALTAFTSNAQQDPMYTQYMFNTQTINPAYAGTWESVGFMALARNQWAGWNGAPETFTFSLQAPLRNERVALGLNVIGDKVGQVKRFDISADYSYLVPISERTNLRLGLKGGFVNYSNNLQDYNIIDPNDPKFIGRINSFKPNFGVGAFLYSKRAYVGFSVPRVLNVKLDSDMQSAAVQAEIRHYFLIAGAVFDLGEDVKFKPTMLTKASFTSETGTPLQMDFSGNFLIKEKLWLGAMYRTGSSYGFIAQWIFDKKLRVGYAIDFATNNIKHHNNGTHEIMVSYELKFRKEEVVSPRYF</sequence>
<proteinExistence type="predicted"/>
<name>A0A399SUP6_9BACT</name>
<evidence type="ECO:0000313" key="2">
    <source>
        <dbReference type="Proteomes" id="UP000265926"/>
    </source>
</evidence>
<dbReference type="AlphaFoldDB" id="A0A399SUP6"/>
<keyword evidence="2" id="KW-1185">Reference proteome</keyword>
<dbReference type="InterPro" id="IPR019861">
    <property type="entry name" value="PorP/SprF_Bacteroidetes"/>
</dbReference>
<evidence type="ECO:0000313" key="1">
    <source>
        <dbReference type="EMBL" id="RIJ46302.1"/>
    </source>
</evidence>
<dbReference type="EMBL" id="QWGR01000015">
    <property type="protein sequence ID" value="RIJ46302.1"/>
    <property type="molecule type" value="Genomic_DNA"/>
</dbReference>
<protein>
    <submittedName>
        <fullName evidence="1">Type IX secretion system membrane protein PorP/SprF</fullName>
    </submittedName>
</protein>
<dbReference type="NCBIfam" id="TIGR03519">
    <property type="entry name" value="T9SS_PorP_fam"/>
    <property type="match status" value="1"/>
</dbReference>